<dbReference type="GO" id="GO:0031514">
    <property type="term" value="C:motile cilium"/>
    <property type="evidence" value="ECO:0007669"/>
    <property type="project" value="UniProtKB-ARBA"/>
</dbReference>
<reference evidence="18" key="2">
    <citation type="submission" date="2023-11" db="UniProtKB">
        <authorList>
            <consortium name="WormBaseParasite"/>
        </authorList>
    </citation>
    <scope>IDENTIFICATION</scope>
</reference>
<dbReference type="Pfam" id="PF12774">
    <property type="entry name" value="AAA_6"/>
    <property type="match status" value="1"/>
</dbReference>
<dbReference type="FunFam" id="3.40.50.300:FF:000219">
    <property type="entry name" value="Dynein axonemal heavy chain 17"/>
    <property type="match status" value="1"/>
</dbReference>
<dbReference type="Pfam" id="PF17852">
    <property type="entry name" value="Dynein_AAA_lid"/>
    <property type="match status" value="1"/>
</dbReference>
<keyword evidence="6" id="KW-0547">Nucleotide-binding</keyword>
<organism evidence="17 18">
    <name type="scientific">Trichobilharzia regenti</name>
    <name type="common">Nasal bird schistosome</name>
    <dbReference type="NCBI Taxonomy" id="157069"/>
    <lineage>
        <taxon>Eukaryota</taxon>
        <taxon>Metazoa</taxon>
        <taxon>Spiralia</taxon>
        <taxon>Lophotrochozoa</taxon>
        <taxon>Platyhelminthes</taxon>
        <taxon>Trematoda</taxon>
        <taxon>Digenea</taxon>
        <taxon>Strigeidida</taxon>
        <taxon>Schistosomatoidea</taxon>
        <taxon>Schistosomatidae</taxon>
        <taxon>Trichobilharzia</taxon>
    </lineage>
</organism>
<dbReference type="InterPro" id="IPR043157">
    <property type="entry name" value="Dynein_AAA1S"/>
</dbReference>
<dbReference type="GO" id="GO:0007018">
    <property type="term" value="P:microtubule-based movement"/>
    <property type="evidence" value="ECO:0007669"/>
    <property type="project" value="InterPro"/>
</dbReference>
<dbReference type="FunFam" id="1.10.472.130:FF:000001">
    <property type="entry name" value="Dynein, axonemal, heavy chain 9"/>
    <property type="match status" value="1"/>
</dbReference>
<keyword evidence="7" id="KW-0067">ATP-binding</keyword>
<feature type="domain" description="AAA+ ATPase" evidence="16">
    <location>
        <begin position="2509"/>
        <end position="2655"/>
    </location>
</feature>
<dbReference type="FunFam" id="1.20.140.100:FF:000001">
    <property type="entry name" value="dynein heavy chain 17, axonemal"/>
    <property type="match status" value="1"/>
</dbReference>
<evidence type="ECO:0000259" key="16">
    <source>
        <dbReference type="SMART" id="SM00382"/>
    </source>
</evidence>
<keyword evidence="13" id="KW-0966">Cell projection</keyword>
<protein>
    <recommendedName>
        <fullName evidence="16">AAA+ ATPase domain-containing protein</fullName>
    </recommendedName>
</protein>
<evidence type="ECO:0000313" key="17">
    <source>
        <dbReference type="Proteomes" id="UP000050795"/>
    </source>
</evidence>
<dbReference type="Gene3D" id="3.20.180.20">
    <property type="entry name" value="Dynein heavy chain, N-terminal domain 2"/>
    <property type="match status" value="1"/>
</dbReference>
<keyword evidence="11" id="KW-0505">Motor protein</keyword>
<evidence type="ECO:0000256" key="14">
    <source>
        <dbReference type="SAM" id="Coils"/>
    </source>
</evidence>
<keyword evidence="4" id="KW-0493">Microtubule</keyword>
<keyword evidence="5" id="KW-0677">Repeat</keyword>
<dbReference type="Pfam" id="PF08393">
    <property type="entry name" value="DHC_N2"/>
    <property type="match status" value="1"/>
</dbReference>
<evidence type="ECO:0000256" key="1">
    <source>
        <dbReference type="ARBA" id="ARBA00004430"/>
    </source>
</evidence>
<comment type="subcellular location">
    <subcellularLocation>
        <location evidence="1">Cytoplasm</location>
        <location evidence="1">Cytoskeleton</location>
        <location evidence="1">Cilium axoneme</location>
    </subcellularLocation>
</comment>
<dbReference type="InterPro" id="IPR026983">
    <property type="entry name" value="DHC"/>
</dbReference>
<dbReference type="InterPro" id="IPR027417">
    <property type="entry name" value="P-loop_NTPase"/>
</dbReference>
<dbReference type="GO" id="GO:0005524">
    <property type="term" value="F:ATP binding"/>
    <property type="evidence" value="ECO:0007669"/>
    <property type="project" value="UniProtKB-KW"/>
</dbReference>
<proteinExistence type="inferred from homology"/>
<reference evidence="17" key="1">
    <citation type="submission" date="2022-06" db="EMBL/GenBank/DDBJ databases">
        <authorList>
            <person name="Berger JAMES D."/>
            <person name="Berger JAMES D."/>
        </authorList>
    </citation>
    <scope>NUCLEOTIDE SEQUENCE [LARGE SCALE GENOMIC DNA]</scope>
</reference>
<keyword evidence="17" id="KW-1185">Reference proteome</keyword>
<evidence type="ECO:0000256" key="9">
    <source>
        <dbReference type="ARBA" id="ARBA00023054"/>
    </source>
</evidence>
<dbReference type="GO" id="GO:0051959">
    <property type="term" value="F:dynein light intermediate chain binding"/>
    <property type="evidence" value="ECO:0007669"/>
    <property type="project" value="InterPro"/>
</dbReference>
<evidence type="ECO:0000256" key="6">
    <source>
        <dbReference type="ARBA" id="ARBA00022741"/>
    </source>
</evidence>
<dbReference type="InterPro" id="IPR035699">
    <property type="entry name" value="AAA_6"/>
</dbReference>
<dbReference type="SUPFAM" id="SSF52540">
    <property type="entry name" value="P-loop containing nucleoside triphosphate hydrolases"/>
    <property type="match status" value="3"/>
</dbReference>
<dbReference type="GO" id="GO:0005874">
    <property type="term" value="C:microtubule"/>
    <property type="evidence" value="ECO:0007669"/>
    <property type="project" value="UniProtKB-KW"/>
</dbReference>
<keyword evidence="3" id="KW-0963">Cytoplasm</keyword>
<dbReference type="Gene3D" id="1.20.920.30">
    <property type="match status" value="1"/>
</dbReference>
<evidence type="ECO:0000256" key="4">
    <source>
        <dbReference type="ARBA" id="ARBA00022701"/>
    </source>
</evidence>
<dbReference type="InterPro" id="IPR041589">
    <property type="entry name" value="DNAH3_AAA_lid_1"/>
</dbReference>
<dbReference type="GO" id="GO:0005858">
    <property type="term" value="C:axonemal dynein complex"/>
    <property type="evidence" value="ECO:0007669"/>
    <property type="project" value="TreeGrafter"/>
</dbReference>
<dbReference type="FunFam" id="3.20.180.20:FF:000001">
    <property type="entry name" value="Dynein axonemal heavy chain 5"/>
    <property type="match status" value="1"/>
</dbReference>
<dbReference type="FunFam" id="1.10.287.2620:FF:000004">
    <property type="entry name" value="Dynein axonemal heavy chain 17"/>
    <property type="match status" value="1"/>
</dbReference>
<evidence type="ECO:0000256" key="8">
    <source>
        <dbReference type="ARBA" id="ARBA00023017"/>
    </source>
</evidence>
<dbReference type="FunFam" id="1.20.58.1120:FF:000002">
    <property type="entry name" value="Dynein heavy chain 9, axonemal"/>
    <property type="match status" value="1"/>
</dbReference>
<keyword evidence="8" id="KW-0243">Dynein</keyword>
<dbReference type="InterPro" id="IPR042222">
    <property type="entry name" value="Dynein_2_N"/>
</dbReference>
<dbReference type="InterPro" id="IPR013602">
    <property type="entry name" value="Dynein_heavy_linker"/>
</dbReference>
<evidence type="ECO:0000256" key="2">
    <source>
        <dbReference type="ARBA" id="ARBA00008887"/>
    </source>
</evidence>
<feature type="domain" description="AAA+ ATPase" evidence="16">
    <location>
        <begin position="1904"/>
        <end position="2040"/>
    </location>
</feature>
<keyword evidence="9 14" id="KW-0175">Coiled coil</keyword>
<dbReference type="Gene3D" id="1.20.140.100">
    <property type="entry name" value="Dynein heavy chain, N-terminal domain 2"/>
    <property type="match status" value="1"/>
</dbReference>
<dbReference type="Pfam" id="PF12775">
    <property type="entry name" value="AAA_7"/>
    <property type="match status" value="1"/>
</dbReference>
<dbReference type="InterPro" id="IPR041466">
    <property type="entry name" value="Dynein_AAA5_ext"/>
</dbReference>
<keyword evidence="12" id="KW-0206">Cytoskeleton</keyword>
<dbReference type="Proteomes" id="UP000050795">
    <property type="component" value="Unassembled WGS sequence"/>
</dbReference>
<evidence type="ECO:0000256" key="11">
    <source>
        <dbReference type="ARBA" id="ARBA00023175"/>
    </source>
</evidence>
<name>A0AA85JHA1_TRIRE</name>
<feature type="coiled-coil region" evidence="14">
    <location>
        <begin position="810"/>
        <end position="837"/>
    </location>
</feature>
<evidence type="ECO:0000256" key="5">
    <source>
        <dbReference type="ARBA" id="ARBA00022737"/>
    </source>
</evidence>
<dbReference type="Gene3D" id="1.10.472.130">
    <property type="match status" value="1"/>
</dbReference>
<dbReference type="SMART" id="SM00382">
    <property type="entry name" value="AAA"/>
    <property type="match status" value="2"/>
</dbReference>
<dbReference type="InterPro" id="IPR042228">
    <property type="entry name" value="Dynein_linker_3"/>
</dbReference>
<evidence type="ECO:0000256" key="12">
    <source>
        <dbReference type="ARBA" id="ARBA00023212"/>
    </source>
</evidence>
<dbReference type="Gene3D" id="1.20.58.1120">
    <property type="match status" value="1"/>
</dbReference>
<evidence type="ECO:0000313" key="18">
    <source>
        <dbReference type="WBParaSite" id="TREG1_3190.1"/>
    </source>
</evidence>
<evidence type="ECO:0000256" key="3">
    <source>
        <dbReference type="ARBA" id="ARBA00022490"/>
    </source>
</evidence>
<dbReference type="PANTHER" id="PTHR46532:SF11">
    <property type="entry name" value="DYNEIN AXONEMAL HEAVY CHAIN 12"/>
    <property type="match status" value="1"/>
</dbReference>
<dbReference type="GO" id="GO:0045505">
    <property type="term" value="F:dynein intermediate chain binding"/>
    <property type="evidence" value="ECO:0007669"/>
    <property type="project" value="InterPro"/>
</dbReference>
<feature type="region of interest" description="Disordered" evidence="15">
    <location>
        <begin position="576"/>
        <end position="608"/>
    </location>
</feature>
<accession>A0AA85JHA1</accession>
<dbReference type="Pfam" id="PF17857">
    <property type="entry name" value="AAA_lid_1"/>
    <property type="match status" value="1"/>
</dbReference>
<dbReference type="FunFam" id="3.40.50.300:FF:000945">
    <property type="entry name" value="Dynein axonemal heavy chain 9"/>
    <property type="match status" value="1"/>
</dbReference>
<dbReference type="Pfam" id="PF08385">
    <property type="entry name" value="DHC_N1"/>
    <property type="match status" value="2"/>
</dbReference>
<dbReference type="InterPro" id="IPR003593">
    <property type="entry name" value="AAA+_ATPase"/>
</dbReference>
<dbReference type="WBParaSite" id="TREG1_3190.1">
    <property type="protein sequence ID" value="TREG1_3190.1"/>
    <property type="gene ID" value="TREG1_3190"/>
</dbReference>
<sequence>MSELALEDKRAEFIAEYVLTSHKLKSDKWMKLWNSEEMKQRIINFFEKSDITQLFINLTAAGTLTAENDFPVGFKSKTCFFMKKSKEAIPKDGLLNKYIFYGDLSYSPLDHFSAFVDEVLIPVLSNKKNYSSWPSVVYEDVIKYAHGLKRQTDIVVGQSKGKTLLPLPVEQDRIKEHFKEGKVSRSFVYAIESLVIDWSHQIHKVLLKDSSQPLLNGLHPTPLVELDFWKAKVTNLENIYAQLSTLKVKQMAQILEQANSSYFIPFKEMFKSVVTALREAQDIDMHLSIMRTQLEDMEQAEFDQVSQHIEPIFHVICLIWASSKGYRQPARILVLLQELCNLMINQCRTHLDPYEILKGEAEEIYPKVEEALKVLHKFKNTYEQHRQNLPVYFEKVAKKLNTSNEIVLWEFKNELAFSRFDSFVQRVEEVHYLMTTAIEFLKLEKLVFGGIDGGSLNQRVTEIYESFCSSYKMFNDRSYDVLDPLNEEFCKDFELFNQSVRDLEYRLSNVIEHAVDGCPAIEHLLKLISILHSLLDRPIIKESFQPKYKRLIQMLNTEMDVAKKIYDHHIMGEKLRHESSVPSTHNNNKSLTSPESSEEKETRSTKPGLYRKQRTYYSEIHKNMPRLSGNLKWANDLKSRITSPMEMINQLDLPIFHTTEGAIIQKKYDQIMKLLQDYEKDAFIEWSKSVDEICSFNLSQPLLVRDSNTKMLSVNFDAKLVAILREVKYLGIRAKETIPESAAKLYEQNDKLRNFHISLDMIVQAYSYLSNKLLPEESQLITGEINTFDEQVKKAETVLNWQTSDAWDYIEKTRNQVDDLKRRVVQTQENVQQIQLIMTTWSKLPLFERKDGKRETLLGLDDRDDRCSKRYAEITEAGKQVLNLLLANRELFKANEDYPAWKKYTEYVDNIVENGLIQTIECSLNYLITETEDLSTTAALLESQMELQAPDITFQPSMDTESSNGLYALVDHIIDDIYKQSTFIPYMTNISMKDGYLSKMNQNENLSNKRKLLLDRVEAVMKKALSYRAHFDTYAYLWIDDRNEFMQQFLLYGQAVSQEDLDLINAGGIQASNELGDGQSGDNLPVLKPPTLEQFKEQIDYYEKVYEEVDKLVGSTKFDSWFRVDARKFKQALINVIKRWSLMFKQHLIDHVTTSLEDLNKFIQTSTSGLSVDLQDGNYDALISVMGHLGRVKDRQIATDEMFEPLKQTIELLKTYNQEMPDDVHQLLETLPEKWNNVKKQAILMKQTVAPLQNNEVANIRRKCANFDVKQHVYREEFRKITPFNYNCRNPYEIIDKNHHSLLQLEIEMTNLLTSASLFEVNVPEFKQIKQCRKELKLLKILWDYINLIQTSIHNWTLSSWRSVNVEQLDLDCKKFAKDLRGLDKELRAWDAYIGIEDKVKNMLTSLRAVSELQNPAIRDRHWIQLMKATGVKFEMSAGTTLMDLLSLNLHHFEDEVRNLVDKSVKEMSMEKVLKELHTTWSQMTFEQDVHPRTNLALLKASEELIETLEENQVQLQNMMTSKYIAYFLDDVSAWQKKLSTADQVITIWFEVQRTWSHLESIFIGSEDIRKQLPQDSLRFDRIDHDFRQLVSEVGLDRNVIKATSRPNLYERLEVIQKDLVLCEKALAEYLETKRLAFPRFYFVSPTDLLDILSNGNIPEQVTKHLTKLFDSMATLKFRSKSDGGKGNSKIAYQMGAKDGEEVKLSKDVNLDGQVEVWLNKLLDEMRATIRHYLSEAVSSYEEKARDQWLFDYPAQVSLAGSQIGWSTEVNINFARLEEGYENALKDYNKKQVQQLNALITLLIGEMNSQDRQKVMTICTIDVHNRDVVSKLISQKIDNALSFTWISQLRHRWDEKHQDCFINICDAQFRYAHEYLGNTPRLVITPLTDRCYITLTQSLHLTMSGAPAGPAGTGKTETTKDLGRALGIMVYVFNCSEQMDYKSIGNIYKGLAQSGAWGCFDEFNRISVEVLSVVAVQVKCIQDAIRDKKKRFNFLGEEISLDSTVGIFITMNPGYAGRAELPENLKALFRPCAMVVPDFELICEIMLVAEGFTDARLLARKFLTLYKLCKELLSKQDHYDWGLRAIKSVLVVAGALKRSDPGRPEDQVLMRALRDFNIPKIVTDDLPVFMGLIGDLFPALDVPRKRDLELEKQVRQAAIDLKLQAEDNFVLKAIQLQELFAVRHSVFVLGNAGTGKSMVWKTLYRTNLNMKKKPVAVDLDPKAVTNDELFGVINPATREWKDGLFSVIMRDLANLTHDGPKWIVLDGDIDPMWIESLNTVMDDNKVLTLASNERIPLTPTMRLLFEISHLKTATPATVSRAGILYINPQDLGTTPFISSWLAARELQSEQANLQILFDKYVPPCLDVLRVRFKKITPIAEIAHVQMLCYLLDCHLTPEITPPDCPKELYELYFVFCAVWAFGGSLFQDQLVDHRVEFSKWWVTEFKTVKFPTNGVIFDYFIDPVSKKFEPWSKKLPVFELDPELPLQAMLVPTTETVRIRYFLDLLLQRRRPVMLVGNAGTGKTVLVQDIFSSFNEDIMIANVPFNFYTTSEMLQRVLEKPLEKKAGRNFGPPGNKRLIYFIDDLNMPEVDTYFTVQPHCLIRQHIDHSHWYDRTKLTLKEISNTQYVACMNPTSGSFTIDPRLQRHFCVFGLSFPGQEALKTIYSSILSQHLALINCPPTLQKFAINITDCALLLHAKVASVFLPTAIKFHYIFNLRDLSNIFQGILFSGNECIRQPTDLVRI</sequence>
<dbReference type="Gene3D" id="1.10.8.710">
    <property type="match status" value="1"/>
</dbReference>
<evidence type="ECO:0000256" key="13">
    <source>
        <dbReference type="ARBA" id="ARBA00023273"/>
    </source>
</evidence>
<dbReference type="Gene3D" id="3.40.50.300">
    <property type="entry name" value="P-loop containing nucleotide triphosphate hydrolases"/>
    <property type="match status" value="3"/>
</dbReference>
<dbReference type="InterPro" id="IPR013594">
    <property type="entry name" value="Dynein_heavy_tail"/>
</dbReference>
<evidence type="ECO:0000256" key="7">
    <source>
        <dbReference type="ARBA" id="ARBA00022840"/>
    </source>
</evidence>
<dbReference type="PANTHER" id="PTHR46532">
    <property type="entry name" value="MALE FERTILITY FACTOR KL5"/>
    <property type="match status" value="1"/>
</dbReference>
<comment type="similarity">
    <text evidence="2">Belongs to the dynein heavy chain family.</text>
</comment>
<evidence type="ECO:0000256" key="15">
    <source>
        <dbReference type="SAM" id="MobiDB-lite"/>
    </source>
</evidence>
<keyword evidence="10" id="KW-0969">Cilium</keyword>
<evidence type="ECO:0000256" key="10">
    <source>
        <dbReference type="ARBA" id="ARBA00023069"/>
    </source>
</evidence>
<dbReference type="Gene3D" id="1.10.287.2620">
    <property type="match status" value="1"/>
</dbReference>
<dbReference type="FunFam" id="1.10.8.710:FF:000002">
    <property type="entry name" value="dynein heavy chain 17, axonemal"/>
    <property type="match status" value="1"/>
</dbReference>